<reference evidence="4" key="1">
    <citation type="journal article" date="2019" name="bioRxiv">
        <title>The Genome of the Zebra Mussel, Dreissena polymorpha: A Resource for Invasive Species Research.</title>
        <authorList>
            <person name="McCartney M.A."/>
            <person name="Auch B."/>
            <person name="Kono T."/>
            <person name="Mallez S."/>
            <person name="Zhang Y."/>
            <person name="Obille A."/>
            <person name="Becker A."/>
            <person name="Abrahante J.E."/>
            <person name="Garbe J."/>
            <person name="Badalamenti J.P."/>
            <person name="Herman A."/>
            <person name="Mangelson H."/>
            <person name="Liachko I."/>
            <person name="Sullivan S."/>
            <person name="Sone E.D."/>
            <person name="Koren S."/>
            <person name="Silverstein K.A.T."/>
            <person name="Beckman K.B."/>
            <person name="Gohl D.M."/>
        </authorList>
    </citation>
    <scope>NUCLEOTIDE SEQUENCE</scope>
    <source>
        <strain evidence="4">Duluth1</strain>
        <tissue evidence="4">Whole animal</tissue>
    </source>
</reference>
<proteinExistence type="predicted"/>
<dbReference type="GO" id="GO:0005230">
    <property type="term" value="F:extracellular ligand-gated monoatomic ion channel activity"/>
    <property type="evidence" value="ECO:0007669"/>
    <property type="project" value="InterPro"/>
</dbReference>
<dbReference type="Pfam" id="PF02931">
    <property type="entry name" value="Neur_chan_LBD"/>
    <property type="match status" value="1"/>
</dbReference>
<accession>A0A9D3YZJ2</accession>
<evidence type="ECO:0000313" key="3">
    <source>
        <dbReference type="EMBL" id="KAH3709945.1"/>
    </source>
</evidence>
<dbReference type="InterPro" id="IPR036734">
    <property type="entry name" value="Neur_chan_lig-bd_sf"/>
</dbReference>
<evidence type="ECO:0000313" key="4">
    <source>
        <dbReference type="EMBL" id="KAH3709993.1"/>
    </source>
</evidence>
<dbReference type="EMBL" id="JAIWYP010000014">
    <property type="protein sequence ID" value="KAH3709945.1"/>
    <property type="molecule type" value="Genomic_DNA"/>
</dbReference>
<dbReference type="Gene3D" id="2.70.170.10">
    <property type="entry name" value="Neurotransmitter-gated ion-channel ligand-binding domain"/>
    <property type="match status" value="1"/>
</dbReference>
<feature type="chain" id="PRO_5040097829" description="Neurotransmitter-gated ion-channel ligand-binding domain-containing protein" evidence="1">
    <location>
        <begin position="22"/>
        <end position="151"/>
    </location>
</feature>
<keyword evidence="1" id="KW-0732">Signal</keyword>
<keyword evidence="5" id="KW-1185">Reference proteome</keyword>
<dbReference type="AlphaFoldDB" id="A0A9D3YZJ2"/>
<comment type="caution">
    <text evidence="4">The sequence shown here is derived from an EMBL/GenBank/DDBJ whole genome shotgun (WGS) entry which is preliminary data.</text>
</comment>
<evidence type="ECO:0000259" key="2">
    <source>
        <dbReference type="Pfam" id="PF02931"/>
    </source>
</evidence>
<reference evidence="4" key="2">
    <citation type="submission" date="2020-11" db="EMBL/GenBank/DDBJ databases">
        <authorList>
            <person name="McCartney M.A."/>
            <person name="Auch B."/>
            <person name="Kono T."/>
            <person name="Mallez S."/>
            <person name="Becker A."/>
            <person name="Gohl D.M."/>
            <person name="Silverstein K.A.T."/>
            <person name="Koren S."/>
            <person name="Bechman K.B."/>
            <person name="Herman A."/>
            <person name="Abrahante J.E."/>
            <person name="Garbe J."/>
        </authorList>
    </citation>
    <scope>NUCLEOTIDE SEQUENCE</scope>
    <source>
        <strain evidence="4">Duluth1</strain>
        <tissue evidence="4">Whole animal</tissue>
    </source>
</reference>
<dbReference type="SUPFAM" id="SSF63712">
    <property type="entry name" value="Nicotinic receptor ligand binding domain-like"/>
    <property type="match status" value="1"/>
</dbReference>
<gene>
    <name evidence="3" type="ORF">DPMN_069411</name>
    <name evidence="4" type="ORF">DPMN_069459</name>
</gene>
<dbReference type="Proteomes" id="UP000828390">
    <property type="component" value="Unassembled WGS sequence"/>
</dbReference>
<evidence type="ECO:0000313" key="5">
    <source>
        <dbReference type="Proteomes" id="UP000828390"/>
    </source>
</evidence>
<organism evidence="4 5">
    <name type="scientific">Dreissena polymorpha</name>
    <name type="common">Zebra mussel</name>
    <name type="synonym">Mytilus polymorpha</name>
    <dbReference type="NCBI Taxonomy" id="45954"/>
    <lineage>
        <taxon>Eukaryota</taxon>
        <taxon>Metazoa</taxon>
        <taxon>Spiralia</taxon>
        <taxon>Lophotrochozoa</taxon>
        <taxon>Mollusca</taxon>
        <taxon>Bivalvia</taxon>
        <taxon>Autobranchia</taxon>
        <taxon>Heteroconchia</taxon>
        <taxon>Euheterodonta</taxon>
        <taxon>Imparidentia</taxon>
        <taxon>Neoheterodontei</taxon>
        <taxon>Myida</taxon>
        <taxon>Dreissenoidea</taxon>
        <taxon>Dreissenidae</taxon>
        <taxon>Dreissena</taxon>
    </lineage>
</organism>
<sequence length="151" mass="17570">MCRLVLFGTLIIYGLITPGESVDPDIQTMKSLYGAVLDGYDTRIRPINNQSAAVYVNTKFVPQSLLEFDTSEQKFSMLGYFRITWIDEVIRWDPANYNGVDSLKIPITQMWRPSLIILKVRTLFCPKTLHFLENLKRTLFLYVVVFRFVFC</sequence>
<dbReference type="EMBL" id="JAIWYP010000014">
    <property type="protein sequence ID" value="KAH3709993.1"/>
    <property type="molecule type" value="Genomic_DNA"/>
</dbReference>
<feature type="signal peptide" evidence="1">
    <location>
        <begin position="1"/>
        <end position="21"/>
    </location>
</feature>
<dbReference type="GO" id="GO:0016020">
    <property type="term" value="C:membrane"/>
    <property type="evidence" value="ECO:0007669"/>
    <property type="project" value="InterPro"/>
</dbReference>
<dbReference type="InterPro" id="IPR006202">
    <property type="entry name" value="Neur_chan_lig-bd"/>
</dbReference>
<evidence type="ECO:0000256" key="1">
    <source>
        <dbReference type="SAM" id="SignalP"/>
    </source>
</evidence>
<protein>
    <recommendedName>
        <fullName evidence="2">Neurotransmitter-gated ion-channel ligand-binding domain-containing protein</fullName>
    </recommendedName>
</protein>
<name>A0A9D3YZJ2_DREPO</name>
<feature type="domain" description="Neurotransmitter-gated ion-channel ligand-binding" evidence="2">
    <location>
        <begin position="31"/>
        <end position="118"/>
    </location>
</feature>